<evidence type="ECO:0000256" key="7">
    <source>
        <dbReference type="ARBA" id="ARBA00023237"/>
    </source>
</evidence>
<comment type="similarity">
    <text evidence="8 9">Belongs to the TonB-dependent receptor family.</text>
</comment>
<comment type="subcellular location">
    <subcellularLocation>
        <location evidence="1 8">Cell outer membrane</location>
        <topology evidence="1 8">Multi-pass membrane protein</topology>
    </subcellularLocation>
</comment>
<gene>
    <name evidence="13" type="ORF">A9D12_03855</name>
</gene>
<dbReference type="InterPro" id="IPR000531">
    <property type="entry name" value="Beta-barrel_TonB"/>
</dbReference>
<organism evidence="13 14">
    <name type="scientific">Erythrobacter neustonensis</name>
    <dbReference type="NCBI Taxonomy" id="1112"/>
    <lineage>
        <taxon>Bacteria</taxon>
        <taxon>Pseudomonadati</taxon>
        <taxon>Pseudomonadota</taxon>
        <taxon>Alphaproteobacteria</taxon>
        <taxon>Sphingomonadales</taxon>
        <taxon>Erythrobacteraceae</taxon>
        <taxon>Erythrobacter/Porphyrobacter group</taxon>
        <taxon>Erythrobacter</taxon>
    </lineage>
</organism>
<keyword evidence="5 9" id="KW-0798">TonB box</keyword>
<keyword evidence="6 8" id="KW-0472">Membrane</keyword>
<keyword evidence="2 8" id="KW-0813">Transport</keyword>
<dbReference type="Proteomes" id="UP000078263">
    <property type="component" value="Chromosome"/>
</dbReference>
<evidence type="ECO:0000256" key="2">
    <source>
        <dbReference type="ARBA" id="ARBA00022448"/>
    </source>
</evidence>
<evidence type="ECO:0000259" key="11">
    <source>
        <dbReference type="Pfam" id="PF00593"/>
    </source>
</evidence>
<evidence type="ECO:0000256" key="10">
    <source>
        <dbReference type="SAM" id="SignalP"/>
    </source>
</evidence>
<reference evidence="13 14" key="1">
    <citation type="submission" date="2016-05" db="EMBL/GenBank/DDBJ databases">
        <title>Compelete Genome Sequence of Bacteriochlorophyll-Synthesizing Bacterium Porphyrobacter neustonensis DSM 9434.</title>
        <authorList>
            <person name="Shi X.-L."/>
            <person name="Wu Y.-H."/>
            <person name="Cheng H."/>
            <person name="Xu L."/>
            <person name="Zhang X.-Q."/>
            <person name="Wang C.-S."/>
            <person name="Xu X.-W."/>
        </authorList>
    </citation>
    <scope>NUCLEOTIDE SEQUENCE [LARGE SCALE GENOMIC DNA]</scope>
    <source>
        <strain evidence="13 14">DSM 9434</strain>
    </source>
</reference>
<keyword evidence="10" id="KW-0732">Signal</keyword>
<evidence type="ECO:0000256" key="3">
    <source>
        <dbReference type="ARBA" id="ARBA00022452"/>
    </source>
</evidence>
<feature type="domain" description="TonB-dependent receptor-like beta-barrel" evidence="11">
    <location>
        <begin position="537"/>
        <end position="974"/>
    </location>
</feature>
<keyword evidence="7 8" id="KW-0998">Cell outer membrane</keyword>
<dbReference type="KEGG" id="pns:A9D12_03855"/>
<name>A0A192D6E8_9SPHN</name>
<feature type="signal peptide" evidence="10">
    <location>
        <begin position="1"/>
        <end position="32"/>
    </location>
</feature>
<keyword evidence="4 8" id="KW-0812">Transmembrane</keyword>
<evidence type="ECO:0000256" key="4">
    <source>
        <dbReference type="ARBA" id="ARBA00022692"/>
    </source>
</evidence>
<dbReference type="InterPro" id="IPR037066">
    <property type="entry name" value="Plug_dom_sf"/>
</dbReference>
<dbReference type="SUPFAM" id="SSF56935">
    <property type="entry name" value="Porins"/>
    <property type="match status" value="1"/>
</dbReference>
<feature type="chain" id="PRO_5008251828" description="TonB-dependent receptor" evidence="10">
    <location>
        <begin position="33"/>
        <end position="1008"/>
    </location>
</feature>
<protein>
    <recommendedName>
        <fullName evidence="15">TonB-dependent receptor</fullName>
    </recommendedName>
</protein>
<keyword evidence="3 8" id="KW-1134">Transmembrane beta strand</keyword>
<feature type="domain" description="TonB-dependent receptor plug" evidence="12">
    <location>
        <begin position="67"/>
        <end position="183"/>
    </location>
</feature>
<dbReference type="PANTHER" id="PTHR47234:SF2">
    <property type="entry name" value="TONB-DEPENDENT RECEPTOR"/>
    <property type="match status" value="1"/>
</dbReference>
<evidence type="ECO:0000256" key="9">
    <source>
        <dbReference type="RuleBase" id="RU003357"/>
    </source>
</evidence>
<dbReference type="Gene3D" id="2.40.170.20">
    <property type="entry name" value="TonB-dependent receptor, beta-barrel domain"/>
    <property type="match status" value="1"/>
</dbReference>
<dbReference type="PROSITE" id="PS51318">
    <property type="entry name" value="TAT"/>
    <property type="match status" value="1"/>
</dbReference>
<dbReference type="RefSeq" id="WP_068353597.1">
    <property type="nucleotide sequence ID" value="NZ_CP016033.1"/>
</dbReference>
<dbReference type="GO" id="GO:0009279">
    <property type="term" value="C:cell outer membrane"/>
    <property type="evidence" value="ECO:0007669"/>
    <property type="project" value="UniProtKB-SubCell"/>
</dbReference>
<proteinExistence type="inferred from homology"/>
<dbReference type="Gene3D" id="2.170.130.10">
    <property type="entry name" value="TonB-dependent receptor, plug domain"/>
    <property type="match status" value="1"/>
</dbReference>
<evidence type="ECO:0000313" key="13">
    <source>
        <dbReference type="EMBL" id="ANK14073.1"/>
    </source>
</evidence>
<accession>A0A192D6E8</accession>
<dbReference type="STRING" id="1112.A9D12_03855"/>
<evidence type="ECO:0008006" key="15">
    <source>
        <dbReference type="Google" id="ProtNLM"/>
    </source>
</evidence>
<dbReference type="Pfam" id="PF07715">
    <property type="entry name" value="Plug"/>
    <property type="match status" value="1"/>
</dbReference>
<evidence type="ECO:0000259" key="12">
    <source>
        <dbReference type="Pfam" id="PF07715"/>
    </source>
</evidence>
<dbReference type="InterPro" id="IPR006311">
    <property type="entry name" value="TAT_signal"/>
</dbReference>
<dbReference type="InterPro" id="IPR039426">
    <property type="entry name" value="TonB-dep_rcpt-like"/>
</dbReference>
<evidence type="ECO:0000256" key="6">
    <source>
        <dbReference type="ARBA" id="ARBA00023136"/>
    </source>
</evidence>
<dbReference type="InterPro" id="IPR012910">
    <property type="entry name" value="Plug_dom"/>
</dbReference>
<evidence type="ECO:0000256" key="8">
    <source>
        <dbReference type="PROSITE-ProRule" id="PRU01360"/>
    </source>
</evidence>
<dbReference type="PROSITE" id="PS52016">
    <property type="entry name" value="TONB_DEPENDENT_REC_3"/>
    <property type="match status" value="1"/>
</dbReference>
<dbReference type="AlphaFoldDB" id="A0A192D6E8"/>
<dbReference type="Pfam" id="PF00593">
    <property type="entry name" value="TonB_dep_Rec_b-barrel"/>
    <property type="match status" value="1"/>
</dbReference>
<keyword evidence="14" id="KW-1185">Reference proteome</keyword>
<evidence type="ECO:0000256" key="1">
    <source>
        <dbReference type="ARBA" id="ARBA00004571"/>
    </source>
</evidence>
<dbReference type="InterPro" id="IPR036942">
    <property type="entry name" value="Beta-barrel_TonB_sf"/>
</dbReference>
<evidence type="ECO:0000256" key="5">
    <source>
        <dbReference type="ARBA" id="ARBA00023077"/>
    </source>
</evidence>
<dbReference type="PANTHER" id="PTHR47234">
    <property type="match status" value="1"/>
</dbReference>
<dbReference type="EMBL" id="CP016033">
    <property type="protein sequence ID" value="ANK14073.1"/>
    <property type="molecule type" value="Genomic_DNA"/>
</dbReference>
<evidence type="ECO:0000313" key="14">
    <source>
        <dbReference type="Proteomes" id="UP000078263"/>
    </source>
</evidence>
<sequence>MTMHSKGLRRVRFIIGAGTLALAAGMPSLAQAQDADVVTEDNADDAADDAGQAIVVTGTRIQRPEAATATPVVAITAENIVQSGITNVTELLAQNPALFGSETNFNAAGSQARTGAAGVNLLNLRNLGSNRTLVLVNGRRHVAGVSGEAAVDINTIPTGLIERVDVLTGGVSSVYGADGVSGVVNFIMRRDFEGIDIRAQNGISDFGDAPSNFVSATIGKNFADDRGNIALSYEFRRDGRVGFGDRPFGRPSAERLVRNPNDIPDDPNVPDNIFLDFLGYSDSSPGGALIIDDSFAAVFNGNGTVFDPGTFLPQSGFLARGGDNTSINDYQGDLQAGTKHHSFNAFLSFDLTPDVRLFAEGKYVKTKNFTIAQPSFDFSTFISEDNPFIPDSVRAAGLGTFGGLLFNRDNFDFGTRNENFERDLYRTVIGADGSLGERAKFEVSYVYGRNDTSYVSTNQRIEDRYFAALDVVDVGQFRTGTPNGVFDCRVNVDGGAIVDAGTGNYGQAPQTFTPGQCVPLNIFGEGAPSQAALDFILTDTRNDYRIEQHVANAFVTGDFGGLFTLPGGAVNYAFGAEYRKESSNFRPDPISTQVTDFDAGTGVLADLALLANERGSFDVWEAFGEINVPLLSDRPFFEVLEFTVAGRISDYSTVGTTEAWSVNGQWAPIRDVRFRGGYSESVRAPNITELFAPRSGTFSFISDPCGPENLNQGTEFRAANCRALIEGLGVDFDSFDPASDINASASREGVFSGNRNLTEEKATTWTAGVVLQPSFVRGLTITADWYDIRLTDAVRTASLNETAQFCVDSASLDNVFCDAITRSADTGFVSNYLLTPENVAFIETAGADVTVNYAFTPGDGGLGRFNLRGTVGYLDKLRVLPANGGIVDNDQGEVGAPEWVGTADITWTLGNVTLNYGLQYVGEQLRFERDQIAGDPDIAAPEFLTIGDRFTHDLRAEFRTDNEVAAFFVGVNNVTNELPARGLSNAPVSWLGRYFFAGFRVNTDSLGF</sequence>